<sequence length="230" mass="26217">MELKTRVMLVEDEATAREILGFYLGTLFDEVLVAKDGKEGLETFLSHQPIDLILTDIRMPHMNGLEMIEAIKKHQEDQKFIVVSAHKEEELLLRSINLRVIGYFVKPLNIDTVMEILQKAKAEVLREKEKLLQNPARITLNATYVYDTNGGLLYHTDGTLIPLSKKELLLLQALLQHKGKILPVSTCKTLLWGDEEVSDATFRTLMKRLRDKISADDFILSRKGQGYIIA</sequence>
<dbReference type="Pfam" id="PF00072">
    <property type="entry name" value="Response_reg"/>
    <property type="match status" value="1"/>
</dbReference>
<keyword evidence="3" id="KW-0805">Transcription regulation</keyword>
<feature type="domain" description="Response regulatory" evidence="8">
    <location>
        <begin position="6"/>
        <end position="121"/>
    </location>
</feature>
<evidence type="ECO:0000256" key="2">
    <source>
        <dbReference type="ARBA" id="ARBA00023012"/>
    </source>
</evidence>
<evidence type="ECO:0000259" key="9">
    <source>
        <dbReference type="PROSITE" id="PS51755"/>
    </source>
</evidence>
<dbReference type="Gene3D" id="1.10.10.10">
    <property type="entry name" value="Winged helix-like DNA-binding domain superfamily/Winged helix DNA-binding domain"/>
    <property type="match status" value="1"/>
</dbReference>
<dbReference type="Pfam" id="PF00486">
    <property type="entry name" value="Trans_reg_C"/>
    <property type="match status" value="1"/>
</dbReference>
<evidence type="ECO:0000256" key="1">
    <source>
        <dbReference type="ARBA" id="ARBA00022553"/>
    </source>
</evidence>
<dbReference type="CDD" id="cd17536">
    <property type="entry name" value="REC_YesN-like"/>
    <property type="match status" value="1"/>
</dbReference>
<dbReference type="InterPro" id="IPR001867">
    <property type="entry name" value="OmpR/PhoB-type_DNA-bd"/>
</dbReference>
<evidence type="ECO:0000313" key="10">
    <source>
        <dbReference type="EMBL" id="MBN2965207.1"/>
    </source>
</evidence>
<gene>
    <name evidence="10" type="ORF">JWV37_10475</name>
</gene>
<reference evidence="11" key="2">
    <citation type="submission" date="2021-02" db="EMBL/GenBank/DDBJ databases">
        <title>Sulfurospirillum tamanensis sp. nov.</title>
        <authorList>
            <person name="Merkel A.Y."/>
        </authorList>
    </citation>
    <scope>NUCLEOTIDE SEQUENCE [LARGE SCALE GENOMIC DNA]</scope>
    <source>
        <strain evidence="11">T05b</strain>
    </source>
</reference>
<dbReference type="EMBL" id="JAFHKK010000027">
    <property type="protein sequence ID" value="MBN2965207.1"/>
    <property type="molecule type" value="Genomic_DNA"/>
</dbReference>
<keyword evidence="5" id="KW-0804">Transcription</keyword>
<dbReference type="Proteomes" id="UP000703590">
    <property type="component" value="Unassembled WGS sequence"/>
</dbReference>
<dbReference type="PANTHER" id="PTHR48111:SF1">
    <property type="entry name" value="TWO-COMPONENT RESPONSE REGULATOR ORR33"/>
    <property type="match status" value="1"/>
</dbReference>
<evidence type="ECO:0000256" key="4">
    <source>
        <dbReference type="ARBA" id="ARBA00023125"/>
    </source>
</evidence>
<proteinExistence type="predicted"/>
<dbReference type="SUPFAM" id="SSF46894">
    <property type="entry name" value="C-terminal effector domain of the bipartite response regulators"/>
    <property type="match status" value="1"/>
</dbReference>
<keyword evidence="11" id="KW-1185">Reference proteome</keyword>
<feature type="modified residue" description="4-aspartylphosphate" evidence="6">
    <location>
        <position position="56"/>
    </location>
</feature>
<dbReference type="Gene3D" id="3.40.50.2300">
    <property type="match status" value="1"/>
</dbReference>
<dbReference type="SMART" id="SM00448">
    <property type="entry name" value="REC"/>
    <property type="match status" value="1"/>
</dbReference>
<dbReference type="SUPFAM" id="SSF52172">
    <property type="entry name" value="CheY-like"/>
    <property type="match status" value="1"/>
</dbReference>
<evidence type="ECO:0000256" key="5">
    <source>
        <dbReference type="ARBA" id="ARBA00023163"/>
    </source>
</evidence>
<dbReference type="InterPro" id="IPR039420">
    <property type="entry name" value="WalR-like"/>
</dbReference>
<evidence type="ECO:0000313" key="11">
    <source>
        <dbReference type="Proteomes" id="UP000703590"/>
    </source>
</evidence>
<dbReference type="InterPro" id="IPR011006">
    <property type="entry name" value="CheY-like_superfamily"/>
</dbReference>
<name>A0ABS2WU80_9BACT</name>
<reference evidence="10 11" key="3">
    <citation type="submission" date="2021-02" db="EMBL/GenBank/DDBJ databases">
        <authorList>
            <person name="Merkel A.Y."/>
        </authorList>
    </citation>
    <scope>NUCLEOTIDE SEQUENCE [LARGE SCALE GENOMIC DNA]</scope>
    <source>
        <strain evidence="10 11">T05b</strain>
    </source>
</reference>
<dbReference type="PROSITE" id="PS51755">
    <property type="entry name" value="OMPR_PHOB"/>
    <property type="match status" value="1"/>
</dbReference>
<keyword evidence="2" id="KW-0902">Two-component regulatory system</keyword>
<comment type="caution">
    <text evidence="10">The sequence shown here is derived from an EMBL/GenBank/DDBJ whole genome shotgun (WGS) entry which is preliminary data.</text>
</comment>
<reference evidence="10 11" key="1">
    <citation type="submission" date="2021-02" db="EMBL/GenBank/DDBJ databases">
        <title>Sulfurospirillum tamanensis sp. nov.</title>
        <authorList>
            <person name="Frolova A."/>
            <person name="Merkel A."/>
            <person name="Slobodkin A."/>
        </authorList>
    </citation>
    <scope>NUCLEOTIDE SEQUENCE [LARGE SCALE GENOMIC DNA]</scope>
    <source>
        <strain evidence="10 11">T05b</strain>
    </source>
</reference>
<keyword evidence="1 6" id="KW-0597">Phosphoprotein</keyword>
<protein>
    <submittedName>
        <fullName evidence="10">Response regulator</fullName>
    </submittedName>
</protein>
<feature type="DNA-binding region" description="OmpR/PhoB-type" evidence="7">
    <location>
        <begin position="135"/>
        <end position="230"/>
    </location>
</feature>
<keyword evidence="4 7" id="KW-0238">DNA-binding</keyword>
<accession>A0ABS2WU80</accession>
<evidence type="ECO:0000256" key="6">
    <source>
        <dbReference type="PROSITE-ProRule" id="PRU00169"/>
    </source>
</evidence>
<feature type="domain" description="OmpR/PhoB-type" evidence="9">
    <location>
        <begin position="135"/>
        <end position="230"/>
    </location>
</feature>
<dbReference type="PROSITE" id="PS50110">
    <property type="entry name" value="RESPONSE_REGULATORY"/>
    <property type="match status" value="1"/>
</dbReference>
<dbReference type="InterPro" id="IPR036388">
    <property type="entry name" value="WH-like_DNA-bd_sf"/>
</dbReference>
<dbReference type="PANTHER" id="PTHR48111">
    <property type="entry name" value="REGULATOR OF RPOS"/>
    <property type="match status" value="1"/>
</dbReference>
<organism evidence="10 11">
    <name type="scientific">Sulfurospirillum tamanense</name>
    <dbReference type="NCBI Taxonomy" id="2813362"/>
    <lineage>
        <taxon>Bacteria</taxon>
        <taxon>Pseudomonadati</taxon>
        <taxon>Campylobacterota</taxon>
        <taxon>Epsilonproteobacteria</taxon>
        <taxon>Campylobacterales</taxon>
        <taxon>Sulfurospirillaceae</taxon>
        <taxon>Sulfurospirillum</taxon>
    </lineage>
</organism>
<dbReference type="RefSeq" id="WP_205459752.1">
    <property type="nucleotide sequence ID" value="NZ_JAFHKK010000027.1"/>
</dbReference>
<evidence type="ECO:0000256" key="3">
    <source>
        <dbReference type="ARBA" id="ARBA00023015"/>
    </source>
</evidence>
<evidence type="ECO:0000259" key="8">
    <source>
        <dbReference type="PROSITE" id="PS50110"/>
    </source>
</evidence>
<evidence type="ECO:0000256" key="7">
    <source>
        <dbReference type="PROSITE-ProRule" id="PRU01091"/>
    </source>
</evidence>
<dbReference type="InterPro" id="IPR016032">
    <property type="entry name" value="Sig_transdc_resp-reg_C-effctor"/>
</dbReference>
<dbReference type="InterPro" id="IPR001789">
    <property type="entry name" value="Sig_transdc_resp-reg_receiver"/>
</dbReference>
<dbReference type="SMART" id="SM00862">
    <property type="entry name" value="Trans_reg_C"/>
    <property type="match status" value="1"/>
</dbReference>